<evidence type="ECO:0000256" key="9">
    <source>
        <dbReference type="SAM" id="Phobius"/>
    </source>
</evidence>
<dbReference type="PhylomeDB" id="B4QQ26"/>
<evidence type="ECO:0000256" key="7">
    <source>
        <dbReference type="ARBA" id="ARBA00023170"/>
    </source>
</evidence>
<dbReference type="GO" id="GO:0007165">
    <property type="term" value="P:signal transduction"/>
    <property type="evidence" value="ECO:0007669"/>
    <property type="project" value="UniProtKB-KW"/>
</dbReference>
<keyword evidence="3" id="KW-1003">Cell membrane</keyword>
<evidence type="ECO:0000313" key="10">
    <source>
        <dbReference type="EMBL" id="EDX09146.1"/>
    </source>
</evidence>
<dbReference type="HOGENOM" id="CLU_1024035_0_0_1"/>
<dbReference type="PANTHER" id="PTHR21421:SF29">
    <property type="entry name" value="GUSTATORY RECEPTOR 5A FOR TREHALOSE-RELATED"/>
    <property type="match status" value="1"/>
</dbReference>
<evidence type="ECO:0000256" key="8">
    <source>
        <dbReference type="ARBA" id="ARBA00023224"/>
    </source>
</evidence>
<feature type="transmembrane region" description="Helical" evidence="9">
    <location>
        <begin position="134"/>
        <end position="150"/>
    </location>
</feature>
<sequence length="278" mass="31853">MARTTGDPAKRCRCMARIKFWRRSRVSSEVVEKDTKRLKLSLIKAWLLRIRQEDYKYSESFQEAIKPVLIIAQIFALMPVRKVSSKFAEDLTFTWFSVRSYYALVTILCFGVSSGYMVAFVTSVSFNFDSVETLVFYLSIFLISLSFFHWPESGQKSLSHALTGGGQVTTSEVAQRAQIPGAAHQHDHHRGHHLLAGAKPSIWHALYFWFSLVYLLGRTLILSLYSSSINDESKRPLVIFRLVPREYWCDEVAGTIVTYELILLQFNGEEKVPGCFEN</sequence>
<dbReference type="GO" id="GO:0033041">
    <property type="term" value="F:sweet taste receptor activity"/>
    <property type="evidence" value="ECO:0007669"/>
    <property type="project" value="TreeGrafter"/>
</dbReference>
<protein>
    <submittedName>
        <fullName evidence="10">GD13803</fullName>
    </submittedName>
</protein>
<gene>
    <name evidence="10" type="primary">Dsim\GD13803</name>
    <name evidence="10" type="ORF">Dsim_GD13803</name>
</gene>
<evidence type="ECO:0000313" key="11">
    <source>
        <dbReference type="Proteomes" id="UP000000304"/>
    </source>
</evidence>
<dbReference type="Proteomes" id="UP000000304">
    <property type="component" value="Chromosome 3L"/>
</dbReference>
<evidence type="ECO:0000256" key="4">
    <source>
        <dbReference type="ARBA" id="ARBA00022692"/>
    </source>
</evidence>
<dbReference type="EMBL" id="CM000363">
    <property type="protein sequence ID" value="EDX09146.1"/>
    <property type="molecule type" value="Genomic_DNA"/>
</dbReference>
<keyword evidence="8" id="KW-0807">Transducer</keyword>
<proteinExistence type="inferred from homology"/>
<dbReference type="OrthoDB" id="5800391at2759"/>
<organism evidence="10 11">
    <name type="scientific">Drosophila simulans</name>
    <name type="common">Fruit fly</name>
    <dbReference type="NCBI Taxonomy" id="7240"/>
    <lineage>
        <taxon>Eukaryota</taxon>
        <taxon>Metazoa</taxon>
        <taxon>Ecdysozoa</taxon>
        <taxon>Arthropoda</taxon>
        <taxon>Hexapoda</taxon>
        <taxon>Insecta</taxon>
        <taxon>Pterygota</taxon>
        <taxon>Neoptera</taxon>
        <taxon>Endopterygota</taxon>
        <taxon>Diptera</taxon>
        <taxon>Brachycera</taxon>
        <taxon>Muscomorpha</taxon>
        <taxon>Ephydroidea</taxon>
        <taxon>Drosophilidae</taxon>
        <taxon>Drosophila</taxon>
        <taxon>Sophophora</taxon>
    </lineage>
</organism>
<dbReference type="GO" id="GO:0005886">
    <property type="term" value="C:plasma membrane"/>
    <property type="evidence" value="ECO:0007669"/>
    <property type="project" value="UniProtKB-SubCell"/>
</dbReference>
<evidence type="ECO:0000256" key="1">
    <source>
        <dbReference type="ARBA" id="ARBA00004651"/>
    </source>
</evidence>
<evidence type="ECO:0000256" key="6">
    <source>
        <dbReference type="ARBA" id="ARBA00023136"/>
    </source>
</evidence>
<feature type="transmembrane region" description="Helical" evidence="9">
    <location>
        <begin position="101"/>
        <end position="122"/>
    </location>
</feature>
<dbReference type="InterPro" id="IPR009318">
    <property type="entry name" value="Gustatory_rcpt"/>
</dbReference>
<dbReference type="AlphaFoldDB" id="B4QQ26"/>
<reference evidence="10 11" key="1">
    <citation type="journal article" date="2007" name="Nature">
        <title>Evolution of genes and genomes on the Drosophila phylogeny.</title>
        <authorList>
            <consortium name="Drosophila 12 Genomes Consortium"/>
            <person name="Clark A.G."/>
            <person name="Eisen M.B."/>
            <person name="Smith D.R."/>
            <person name="Bergman C.M."/>
            <person name="Oliver B."/>
            <person name="Markow T.A."/>
            <person name="Kaufman T.C."/>
            <person name="Kellis M."/>
            <person name="Gelbart W."/>
            <person name="Iyer V.N."/>
            <person name="Pollard D.A."/>
            <person name="Sackton T.B."/>
            <person name="Larracuente A.M."/>
            <person name="Singh N.D."/>
            <person name="Abad J.P."/>
            <person name="Abt D.N."/>
            <person name="Adryan B."/>
            <person name="Aguade M."/>
            <person name="Akashi H."/>
            <person name="Anderson W.W."/>
            <person name="Aquadro C.F."/>
            <person name="Ardell D.H."/>
            <person name="Arguello R."/>
            <person name="Artieri C.G."/>
            <person name="Barbash D.A."/>
            <person name="Barker D."/>
            <person name="Barsanti P."/>
            <person name="Batterham P."/>
            <person name="Batzoglou S."/>
            <person name="Begun D."/>
            <person name="Bhutkar A."/>
            <person name="Blanco E."/>
            <person name="Bosak S.A."/>
            <person name="Bradley R.K."/>
            <person name="Brand A.D."/>
            <person name="Brent M.R."/>
            <person name="Brooks A.N."/>
            <person name="Brown R.H."/>
            <person name="Butlin R.K."/>
            <person name="Caggese C."/>
            <person name="Calvi B.R."/>
            <person name="Bernardo de Carvalho A."/>
            <person name="Caspi A."/>
            <person name="Castrezana S."/>
            <person name="Celniker S.E."/>
            <person name="Chang J.L."/>
            <person name="Chapple C."/>
            <person name="Chatterji S."/>
            <person name="Chinwalla A."/>
            <person name="Civetta A."/>
            <person name="Clifton S.W."/>
            <person name="Comeron J.M."/>
            <person name="Costello J.C."/>
            <person name="Coyne J.A."/>
            <person name="Daub J."/>
            <person name="David R.G."/>
            <person name="Delcher A.L."/>
            <person name="Delehaunty K."/>
            <person name="Do C.B."/>
            <person name="Ebling H."/>
            <person name="Edwards K."/>
            <person name="Eickbush T."/>
            <person name="Evans J.D."/>
            <person name="Filipski A."/>
            <person name="Findeiss S."/>
            <person name="Freyhult E."/>
            <person name="Fulton L."/>
            <person name="Fulton R."/>
            <person name="Garcia A.C."/>
            <person name="Gardiner A."/>
            <person name="Garfield D.A."/>
            <person name="Garvin B.E."/>
            <person name="Gibson G."/>
            <person name="Gilbert D."/>
            <person name="Gnerre S."/>
            <person name="Godfrey J."/>
            <person name="Good R."/>
            <person name="Gotea V."/>
            <person name="Gravely B."/>
            <person name="Greenberg A.J."/>
            <person name="Griffiths-Jones S."/>
            <person name="Gross S."/>
            <person name="Guigo R."/>
            <person name="Gustafson E.A."/>
            <person name="Haerty W."/>
            <person name="Hahn M.W."/>
            <person name="Halligan D.L."/>
            <person name="Halpern A.L."/>
            <person name="Halter G.M."/>
            <person name="Han M.V."/>
            <person name="Heger A."/>
            <person name="Hillier L."/>
            <person name="Hinrichs A.S."/>
            <person name="Holmes I."/>
            <person name="Hoskins R.A."/>
            <person name="Hubisz M.J."/>
            <person name="Hultmark D."/>
            <person name="Huntley M.A."/>
            <person name="Jaffe D.B."/>
            <person name="Jagadeeshan S."/>
            <person name="Jeck W.R."/>
            <person name="Johnson J."/>
            <person name="Jones C.D."/>
            <person name="Jordan W.C."/>
            <person name="Karpen G.H."/>
            <person name="Kataoka E."/>
            <person name="Keightley P.D."/>
            <person name="Kheradpour P."/>
            <person name="Kirkness E.F."/>
            <person name="Koerich L.B."/>
            <person name="Kristiansen K."/>
            <person name="Kudrna D."/>
            <person name="Kulathinal R.J."/>
            <person name="Kumar S."/>
            <person name="Kwok R."/>
            <person name="Lander E."/>
            <person name="Langley C.H."/>
            <person name="Lapoint R."/>
            <person name="Lazzaro B.P."/>
            <person name="Lee S.J."/>
            <person name="Levesque L."/>
            <person name="Li R."/>
            <person name="Lin C.F."/>
            <person name="Lin M.F."/>
            <person name="Lindblad-Toh K."/>
            <person name="Llopart A."/>
            <person name="Long M."/>
            <person name="Low L."/>
            <person name="Lozovsky E."/>
            <person name="Lu J."/>
            <person name="Luo M."/>
            <person name="Machado C.A."/>
            <person name="Makalowski W."/>
            <person name="Marzo M."/>
            <person name="Matsuda M."/>
            <person name="Matzkin L."/>
            <person name="McAllister B."/>
            <person name="McBride C.S."/>
            <person name="McKernan B."/>
            <person name="McKernan K."/>
            <person name="Mendez-Lago M."/>
            <person name="Minx P."/>
            <person name="Mollenhauer M.U."/>
            <person name="Montooth K."/>
            <person name="Mount S.M."/>
            <person name="Mu X."/>
            <person name="Myers E."/>
            <person name="Negre B."/>
            <person name="Newfeld S."/>
            <person name="Nielsen R."/>
            <person name="Noor M.A."/>
            <person name="O'Grady P."/>
            <person name="Pachter L."/>
            <person name="Papaceit M."/>
            <person name="Parisi M.J."/>
            <person name="Parisi M."/>
            <person name="Parts L."/>
            <person name="Pedersen J.S."/>
            <person name="Pesole G."/>
            <person name="Phillippy A.M."/>
            <person name="Ponting C.P."/>
            <person name="Pop M."/>
            <person name="Porcelli D."/>
            <person name="Powell J.R."/>
            <person name="Prohaska S."/>
            <person name="Pruitt K."/>
            <person name="Puig M."/>
            <person name="Quesneville H."/>
            <person name="Ram K.R."/>
            <person name="Rand D."/>
            <person name="Rasmussen M.D."/>
            <person name="Reed L.K."/>
            <person name="Reenan R."/>
            <person name="Reily A."/>
            <person name="Remington K.A."/>
            <person name="Rieger T.T."/>
            <person name="Ritchie M.G."/>
            <person name="Robin C."/>
            <person name="Rogers Y.H."/>
            <person name="Rohde C."/>
            <person name="Rozas J."/>
            <person name="Rubenfield M.J."/>
            <person name="Ruiz A."/>
            <person name="Russo S."/>
            <person name="Salzberg S.L."/>
            <person name="Sanchez-Gracia A."/>
            <person name="Saranga D.J."/>
            <person name="Sato H."/>
            <person name="Schaeffer S.W."/>
            <person name="Schatz M.C."/>
            <person name="Schlenke T."/>
            <person name="Schwartz R."/>
            <person name="Segarra C."/>
            <person name="Singh R.S."/>
            <person name="Sirot L."/>
            <person name="Sirota M."/>
            <person name="Sisneros N.B."/>
            <person name="Smith C.D."/>
            <person name="Smith T.F."/>
            <person name="Spieth J."/>
            <person name="Stage D.E."/>
            <person name="Stark A."/>
            <person name="Stephan W."/>
            <person name="Strausberg R.L."/>
            <person name="Strempel S."/>
            <person name="Sturgill D."/>
            <person name="Sutton G."/>
            <person name="Sutton G.G."/>
            <person name="Tao W."/>
            <person name="Teichmann S."/>
            <person name="Tobari Y.N."/>
            <person name="Tomimura Y."/>
            <person name="Tsolas J.M."/>
            <person name="Valente V.L."/>
            <person name="Venter E."/>
            <person name="Venter J.C."/>
            <person name="Vicario S."/>
            <person name="Vieira F.G."/>
            <person name="Vilella A.J."/>
            <person name="Villasante A."/>
            <person name="Walenz B."/>
            <person name="Wang J."/>
            <person name="Wasserman M."/>
            <person name="Watts T."/>
            <person name="Wilson D."/>
            <person name="Wilson R.K."/>
            <person name="Wing R.A."/>
            <person name="Wolfner M.F."/>
            <person name="Wong A."/>
            <person name="Wong G.K."/>
            <person name="Wu C.I."/>
            <person name="Wu G."/>
            <person name="Yamamoto D."/>
            <person name="Yang H.P."/>
            <person name="Yang S.P."/>
            <person name="Yorke J.A."/>
            <person name="Yoshida K."/>
            <person name="Zdobnov E."/>
            <person name="Zhang P."/>
            <person name="Zhang Y."/>
            <person name="Zimin A.V."/>
            <person name="Baldwin J."/>
            <person name="Abdouelleil A."/>
            <person name="Abdulkadir J."/>
            <person name="Abebe A."/>
            <person name="Abera B."/>
            <person name="Abreu J."/>
            <person name="Acer S.C."/>
            <person name="Aftuck L."/>
            <person name="Alexander A."/>
            <person name="An P."/>
            <person name="Anderson E."/>
            <person name="Anderson S."/>
            <person name="Arachi H."/>
            <person name="Azer M."/>
            <person name="Bachantsang P."/>
            <person name="Barry A."/>
            <person name="Bayul T."/>
            <person name="Berlin A."/>
            <person name="Bessette D."/>
            <person name="Bloom T."/>
            <person name="Blye J."/>
            <person name="Boguslavskiy L."/>
            <person name="Bonnet C."/>
            <person name="Boukhgalter B."/>
            <person name="Bourzgui I."/>
            <person name="Brown A."/>
            <person name="Cahill P."/>
            <person name="Channer S."/>
            <person name="Cheshatsang Y."/>
            <person name="Chuda L."/>
            <person name="Citroen M."/>
            <person name="Collymore A."/>
            <person name="Cooke P."/>
            <person name="Costello M."/>
            <person name="D'Aco K."/>
            <person name="Daza R."/>
            <person name="De Haan G."/>
            <person name="DeGray S."/>
            <person name="DeMaso C."/>
            <person name="Dhargay N."/>
            <person name="Dooley K."/>
            <person name="Dooley E."/>
            <person name="Doricent M."/>
            <person name="Dorje P."/>
            <person name="Dorjee K."/>
            <person name="Dupes A."/>
            <person name="Elong R."/>
            <person name="Falk J."/>
            <person name="Farina A."/>
            <person name="Faro S."/>
            <person name="Ferguson D."/>
            <person name="Fisher S."/>
            <person name="Foley C.D."/>
            <person name="Franke A."/>
            <person name="Friedrich D."/>
            <person name="Gadbois L."/>
            <person name="Gearin G."/>
            <person name="Gearin C.R."/>
            <person name="Giannoukos G."/>
            <person name="Goode T."/>
            <person name="Graham J."/>
            <person name="Grandbois E."/>
            <person name="Grewal S."/>
            <person name="Gyaltsen K."/>
            <person name="Hafez N."/>
            <person name="Hagos B."/>
            <person name="Hall J."/>
            <person name="Henson C."/>
            <person name="Hollinger A."/>
            <person name="Honan T."/>
            <person name="Huard M.D."/>
            <person name="Hughes L."/>
            <person name="Hurhula B."/>
            <person name="Husby M.E."/>
            <person name="Kamat A."/>
            <person name="Kanga B."/>
            <person name="Kashin S."/>
            <person name="Khazanovich D."/>
            <person name="Kisner P."/>
            <person name="Lance K."/>
            <person name="Lara M."/>
            <person name="Lee W."/>
            <person name="Lennon N."/>
            <person name="Letendre F."/>
            <person name="LeVine R."/>
            <person name="Lipovsky A."/>
            <person name="Liu X."/>
            <person name="Liu J."/>
            <person name="Liu S."/>
            <person name="Lokyitsang T."/>
            <person name="Lokyitsang Y."/>
            <person name="Lubonja R."/>
            <person name="Lui A."/>
            <person name="MacDonald P."/>
            <person name="Magnisalis V."/>
            <person name="Maru K."/>
            <person name="Matthews C."/>
            <person name="McCusker W."/>
            <person name="McDonough S."/>
            <person name="Mehta T."/>
            <person name="Meldrim J."/>
            <person name="Meneus L."/>
            <person name="Mihai O."/>
            <person name="Mihalev A."/>
            <person name="Mihova T."/>
            <person name="Mittelman R."/>
            <person name="Mlenga V."/>
            <person name="Montmayeur A."/>
            <person name="Mulrain L."/>
            <person name="Navidi A."/>
            <person name="Naylor J."/>
            <person name="Negash T."/>
            <person name="Nguyen T."/>
            <person name="Nguyen N."/>
            <person name="Nicol R."/>
            <person name="Norbu C."/>
            <person name="Norbu N."/>
            <person name="Novod N."/>
            <person name="O'Neill B."/>
            <person name="Osman S."/>
            <person name="Markiewicz E."/>
            <person name="Oyono O.L."/>
            <person name="Patti C."/>
            <person name="Phunkhang P."/>
            <person name="Pierre F."/>
            <person name="Priest M."/>
            <person name="Raghuraman S."/>
            <person name="Rege F."/>
            <person name="Reyes R."/>
            <person name="Rise C."/>
            <person name="Rogov P."/>
            <person name="Ross K."/>
            <person name="Ryan E."/>
            <person name="Settipalli S."/>
            <person name="Shea T."/>
            <person name="Sherpa N."/>
            <person name="Shi L."/>
            <person name="Shih D."/>
            <person name="Sparrow T."/>
            <person name="Spaulding J."/>
            <person name="Stalker J."/>
            <person name="Stange-Thomann N."/>
            <person name="Stavropoulos S."/>
            <person name="Stone C."/>
            <person name="Strader C."/>
            <person name="Tesfaye S."/>
            <person name="Thomson T."/>
            <person name="Thoulutsang Y."/>
            <person name="Thoulutsang D."/>
            <person name="Topham K."/>
            <person name="Topping I."/>
            <person name="Tsamla T."/>
            <person name="Vassiliev H."/>
            <person name="Vo A."/>
            <person name="Wangchuk T."/>
            <person name="Wangdi T."/>
            <person name="Weiand M."/>
            <person name="Wilkinson J."/>
            <person name="Wilson A."/>
            <person name="Yadav S."/>
            <person name="Young G."/>
            <person name="Yu Q."/>
            <person name="Zembek L."/>
            <person name="Zhong D."/>
            <person name="Zimmer A."/>
            <person name="Zwirko Z."/>
            <person name="Jaffe D.B."/>
            <person name="Alvarez P."/>
            <person name="Brockman W."/>
            <person name="Butler J."/>
            <person name="Chin C."/>
            <person name="Gnerre S."/>
            <person name="Grabherr M."/>
            <person name="Kleber M."/>
            <person name="Mauceli E."/>
            <person name="MacCallum I."/>
        </authorList>
    </citation>
    <scope>NUCLEOTIDE SEQUENCE [LARGE SCALE GENOMIC DNA]</scope>
    <source>
        <strain evidence="11">white501</strain>
    </source>
</reference>
<keyword evidence="5 9" id="KW-1133">Transmembrane helix</keyword>
<evidence type="ECO:0000256" key="3">
    <source>
        <dbReference type="ARBA" id="ARBA00022475"/>
    </source>
</evidence>
<keyword evidence="4 9" id="KW-0812">Transmembrane</keyword>
<dbReference type="STRING" id="7240.B4QQ26"/>
<accession>B4QQ26</accession>
<feature type="transmembrane region" description="Helical" evidence="9">
    <location>
        <begin position="206"/>
        <end position="225"/>
    </location>
</feature>
<keyword evidence="11" id="KW-1185">Reference proteome</keyword>
<evidence type="ECO:0000256" key="2">
    <source>
        <dbReference type="ARBA" id="ARBA00005327"/>
    </source>
</evidence>
<keyword evidence="6 9" id="KW-0472">Membrane</keyword>
<comment type="subcellular location">
    <subcellularLocation>
        <location evidence="1">Cell membrane</location>
        <topology evidence="1">Multi-pass membrane protein</topology>
    </subcellularLocation>
</comment>
<dbReference type="Pfam" id="PF06151">
    <property type="entry name" value="Trehalose_recp"/>
    <property type="match status" value="2"/>
</dbReference>
<name>B4QQ26_DROSI</name>
<keyword evidence="7" id="KW-0675">Receptor</keyword>
<evidence type="ECO:0000256" key="5">
    <source>
        <dbReference type="ARBA" id="ARBA00022989"/>
    </source>
</evidence>
<comment type="similarity">
    <text evidence="2">Belongs to the insect chemoreceptor superfamily. Gustatory receptor (GR) family. Gr5a subfamily.</text>
</comment>
<dbReference type="PANTHER" id="PTHR21421">
    <property type="entry name" value="GUSTATORY RECEPTOR"/>
    <property type="match status" value="1"/>
</dbReference>